<dbReference type="Pfam" id="PF08139">
    <property type="entry name" value="LPAM_1"/>
    <property type="match status" value="1"/>
</dbReference>
<evidence type="ECO:0000313" key="2">
    <source>
        <dbReference type="EMBL" id="KKN02236.1"/>
    </source>
</evidence>
<dbReference type="AlphaFoldDB" id="A0A0F9PMG3"/>
<comment type="caution">
    <text evidence="2">The sequence shown here is derived from an EMBL/GenBank/DDBJ whole genome shotgun (WGS) entry which is preliminary data.</text>
</comment>
<protein>
    <submittedName>
        <fullName evidence="2">Uncharacterized protein</fullName>
    </submittedName>
</protein>
<proteinExistence type="predicted"/>
<name>A0A0F9PMG3_9ZZZZ</name>
<keyword evidence="1" id="KW-0732">Signal</keyword>
<gene>
    <name evidence="2" type="ORF">LCGC14_1119770</name>
</gene>
<dbReference type="PROSITE" id="PS51257">
    <property type="entry name" value="PROKAR_LIPOPROTEIN"/>
    <property type="match status" value="1"/>
</dbReference>
<reference evidence="2" key="1">
    <citation type="journal article" date="2015" name="Nature">
        <title>Complex archaea that bridge the gap between prokaryotes and eukaryotes.</title>
        <authorList>
            <person name="Spang A."/>
            <person name="Saw J.H."/>
            <person name="Jorgensen S.L."/>
            <person name="Zaremba-Niedzwiedzka K."/>
            <person name="Martijn J."/>
            <person name="Lind A.E."/>
            <person name="van Eijk R."/>
            <person name="Schleper C."/>
            <person name="Guy L."/>
            <person name="Ettema T.J."/>
        </authorList>
    </citation>
    <scope>NUCLEOTIDE SEQUENCE</scope>
</reference>
<dbReference type="InterPro" id="IPR012640">
    <property type="entry name" value="Membr_lipoprot_lipid_attach_CS"/>
</dbReference>
<evidence type="ECO:0000256" key="1">
    <source>
        <dbReference type="ARBA" id="ARBA00022729"/>
    </source>
</evidence>
<organism evidence="2">
    <name type="scientific">marine sediment metagenome</name>
    <dbReference type="NCBI Taxonomy" id="412755"/>
    <lineage>
        <taxon>unclassified sequences</taxon>
        <taxon>metagenomes</taxon>
        <taxon>ecological metagenomes</taxon>
    </lineage>
</organism>
<accession>A0A0F9PMG3</accession>
<dbReference type="EMBL" id="LAZR01005171">
    <property type="protein sequence ID" value="KKN02236.1"/>
    <property type="molecule type" value="Genomic_DNA"/>
</dbReference>
<sequence>MKKLFWVFVILVLVASCNNGMDKIDWLGNKIKELRE</sequence>